<dbReference type="EMBL" id="OZ004258">
    <property type="protein sequence ID" value="CAK7913285.1"/>
    <property type="molecule type" value="Genomic_DNA"/>
</dbReference>
<organism evidence="12 13">
    <name type="scientific">[Candida] anglica</name>
    <dbReference type="NCBI Taxonomy" id="148631"/>
    <lineage>
        <taxon>Eukaryota</taxon>
        <taxon>Fungi</taxon>
        <taxon>Dikarya</taxon>
        <taxon>Ascomycota</taxon>
        <taxon>Saccharomycotina</taxon>
        <taxon>Pichiomycetes</taxon>
        <taxon>Debaryomycetaceae</taxon>
        <taxon>Kurtzmaniella</taxon>
    </lineage>
</organism>
<keyword evidence="8" id="KW-0342">GTP-binding</keyword>
<dbReference type="InterPro" id="IPR019009">
    <property type="entry name" value="SRP_receptor_beta_su"/>
</dbReference>
<evidence type="ECO:0000256" key="11">
    <source>
        <dbReference type="SAM" id="MobiDB-lite"/>
    </source>
</evidence>
<gene>
    <name evidence="12" type="primary">SRP102</name>
    <name evidence="12" type="ORF">CAAN4_F10990</name>
</gene>
<evidence type="ECO:0000256" key="3">
    <source>
        <dbReference type="ARBA" id="ARBA00020256"/>
    </source>
</evidence>
<keyword evidence="9" id="KW-0472">Membrane</keyword>
<proteinExistence type="inferred from homology"/>
<evidence type="ECO:0000256" key="4">
    <source>
        <dbReference type="ARBA" id="ARBA00022692"/>
    </source>
</evidence>
<dbReference type="Gene3D" id="3.40.50.300">
    <property type="entry name" value="P-loop containing nucleotide triphosphate hydrolases"/>
    <property type="match status" value="1"/>
</dbReference>
<dbReference type="Proteomes" id="UP001497600">
    <property type="component" value="Chromosome F"/>
</dbReference>
<evidence type="ECO:0000256" key="2">
    <source>
        <dbReference type="ARBA" id="ARBA00005619"/>
    </source>
</evidence>
<dbReference type="PROSITE" id="PS51417">
    <property type="entry name" value="ARF"/>
    <property type="match status" value="1"/>
</dbReference>
<keyword evidence="5" id="KW-0547">Nucleotide-binding</keyword>
<keyword evidence="4" id="KW-0812">Transmembrane</keyword>
<keyword evidence="7" id="KW-1133">Transmembrane helix</keyword>
<evidence type="ECO:0000256" key="5">
    <source>
        <dbReference type="ARBA" id="ARBA00022741"/>
    </source>
</evidence>
<reference evidence="12 13" key="1">
    <citation type="submission" date="2024-01" db="EMBL/GenBank/DDBJ databases">
        <authorList>
            <consortium name="Genoscope - CEA"/>
            <person name="William W."/>
        </authorList>
    </citation>
    <scope>NUCLEOTIDE SEQUENCE [LARGE SCALE GENOMIC DNA]</scope>
    <source>
        <strain evidence="12 13">29B2s-10</strain>
    </source>
</reference>
<evidence type="ECO:0000256" key="7">
    <source>
        <dbReference type="ARBA" id="ARBA00022989"/>
    </source>
</evidence>
<evidence type="ECO:0000256" key="6">
    <source>
        <dbReference type="ARBA" id="ARBA00022824"/>
    </source>
</evidence>
<dbReference type="Pfam" id="PF09439">
    <property type="entry name" value="SRPRB"/>
    <property type="match status" value="1"/>
</dbReference>
<comment type="similarity">
    <text evidence="2">Belongs to the SRP receptor beta subunit family.</text>
</comment>
<evidence type="ECO:0000256" key="9">
    <source>
        <dbReference type="ARBA" id="ARBA00023136"/>
    </source>
</evidence>
<sequence length="289" mass="32315">MDFIQISLLTVLVGLVVTLAVSYFQSSSFTGAKNGISTQYRKPTFLILGPNNAGKTSLYFRLEQAANDEEDEEKDGNNKLKITPTVSSIEPNYGSIKLPISNRSIAKPFQLIDFPGHLKYFQLLNKLIVDEVTLQKIKGIIYVIDSSSSPDDLREVAKHLFRLLSITEKLTNGIDFLFAINKNELFNSRPVFKIQEILELEITQLIQEQLSEKFSGGGESGIDQGDDEEDGETSGGFGAYAKDFWSSVVGSNGKFRFEMLEGNMDFFNGSVLKNKIGPWENWLDEKVVN</sequence>
<keyword evidence="10 12" id="KW-0675">Receptor</keyword>
<accession>A0ABP0EFH7</accession>
<keyword evidence="13" id="KW-1185">Reference proteome</keyword>
<evidence type="ECO:0000313" key="13">
    <source>
        <dbReference type="Proteomes" id="UP001497600"/>
    </source>
</evidence>
<comment type="subcellular location">
    <subcellularLocation>
        <location evidence="1">Endoplasmic reticulum membrane</location>
        <topology evidence="1">Single-pass membrane protein</topology>
    </subcellularLocation>
</comment>
<dbReference type="InterPro" id="IPR027417">
    <property type="entry name" value="P-loop_NTPase"/>
</dbReference>
<name>A0ABP0EFH7_9ASCO</name>
<feature type="region of interest" description="Disordered" evidence="11">
    <location>
        <begin position="214"/>
        <end position="233"/>
    </location>
</feature>
<protein>
    <recommendedName>
        <fullName evidence="3">Signal recognition particle receptor subunit beta</fullName>
    </recommendedName>
</protein>
<keyword evidence="6" id="KW-0256">Endoplasmic reticulum</keyword>
<evidence type="ECO:0000256" key="10">
    <source>
        <dbReference type="ARBA" id="ARBA00023170"/>
    </source>
</evidence>
<evidence type="ECO:0000256" key="1">
    <source>
        <dbReference type="ARBA" id="ARBA00004389"/>
    </source>
</evidence>
<dbReference type="SUPFAM" id="SSF52540">
    <property type="entry name" value="P-loop containing nucleoside triphosphate hydrolases"/>
    <property type="match status" value="1"/>
</dbReference>
<evidence type="ECO:0000313" key="12">
    <source>
        <dbReference type="EMBL" id="CAK7913285.1"/>
    </source>
</evidence>
<dbReference type="CDD" id="cd04105">
    <property type="entry name" value="SR_beta"/>
    <property type="match status" value="1"/>
</dbReference>
<evidence type="ECO:0000256" key="8">
    <source>
        <dbReference type="ARBA" id="ARBA00023134"/>
    </source>
</evidence>